<organism evidence="4 5">
    <name type="scientific">Herpetosiphon geysericola</name>
    <dbReference type="NCBI Taxonomy" id="70996"/>
    <lineage>
        <taxon>Bacteria</taxon>
        <taxon>Bacillati</taxon>
        <taxon>Chloroflexota</taxon>
        <taxon>Chloroflexia</taxon>
        <taxon>Herpetosiphonales</taxon>
        <taxon>Herpetosiphonaceae</taxon>
        <taxon>Herpetosiphon</taxon>
    </lineage>
</organism>
<proteinExistence type="predicted"/>
<evidence type="ECO:0000256" key="2">
    <source>
        <dbReference type="ARBA" id="ARBA00022801"/>
    </source>
</evidence>
<dbReference type="InterPro" id="IPR032466">
    <property type="entry name" value="Metal_Hydrolase"/>
</dbReference>
<feature type="binding site" evidence="3">
    <location>
        <position position="92"/>
    </location>
    <ligand>
        <name>a divalent metal cation</name>
        <dbReference type="ChEBI" id="CHEBI:60240"/>
        <label>1</label>
    </ligand>
</feature>
<accession>A0A0P6YKH7</accession>
<dbReference type="FunFam" id="3.20.20.140:FF:000005">
    <property type="entry name" value="TatD family hydrolase"/>
    <property type="match status" value="1"/>
</dbReference>
<evidence type="ECO:0000256" key="3">
    <source>
        <dbReference type="PIRSR" id="PIRSR005902-1"/>
    </source>
</evidence>
<feature type="binding site" evidence="3">
    <location>
        <position position="128"/>
    </location>
    <ligand>
        <name>a divalent metal cation</name>
        <dbReference type="ChEBI" id="CHEBI:60240"/>
        <label>2</label>
    </ligand>
</feature>
<sequence>MLIDTHTHVHSEQFNDDRAAVFERAQAAGVTRMINIGYDLPSSRASVGLAQSNPMVWASVGIQPHYALETSAAELAQIRELLAQPRVVALGEIGLDYYHDRAPHDVQEQLFRQQLAMARELDFPVVIHSREAVADTVRVLDSAARGQAGVMHSFSGDWAYAEACLDVGFYLSFSGPVTFKKAVELQDVVQRAPLDRILIETDAPYLTPHPYRGKRNEPSYVAYVAEAIARLRNLSLDEVATITTANAERLFKRLLA</sequence>
<dbReference type="OrthoDB" id="9810005at2"/>
<keyword evidence="2 4" id="KW-0378">Hydrolase</keyword>
<dbReference type="SUPFAM" id="SSF51556">
    <property type="entry name" value="Metallo-dependent hydrolases"/>
    <property type="match status" value="1"/>
</dbReference>
<dbReference type="PANTHER" id="PTHR46124">
    <property type="entry name" value="D-AMINOACYL-TRNA DEACYLASE"/>
    <property type="match status" value="1"/>
</dbReference>
<dbReference type="PANTHER" id="PTHR46124:SF2">
    <property type="entry name" value="D-AMINOACYL-TRNA DEACYLASE"/>
    <property type="match status" value="1"/>
</dbReference>
<dbReference type="Gene3D" id="3.20.20.140">
    <property type="entry name" value="Metal-dependent hydrolases"/>
    <property type="match status" value="1"/>
</dbReference>
<comment type="caution">
    <text evidence="4">The sequence shown here is derived from an EMBL/GenBank/DDBJ whole genome shotgun (WGS) entry which is preliminary data.</text>
</comment>
<dbReference type="GO" id="GO:0046872">
    <property type="term" value="F:metal ion binding"/>
    <property type="evidence" value="ECO:0007669"/>
    <property type="project" value="UniProtKB-KW"/>
</dbReference>
<gene>
    <name evidence="4" type="ORF">SE18_03025</name>
</gene>
<dbReference type="GO" id="GO:0004536">
    <property type="term" value="F:DNA nuclease activity"/>
    <property type="evidence" value="ECO:0007669"/>
    <property type="project" value="InterPro"/>
</dbReference>
<evidence type="ECO:0000313" key="5">
    <source>
        <dbReference type="Proteomes" id="UP000050277"/>
    </source>
</evidence>
<dbReference type="EMBL" id="LGKP01000007">
    <property type="protein sequence ID" value="KPL91136.1"/>
    <property type="molecule type" value="Genomic_DNA"/>
</dbReference>
<dbReference type="GO" id="GO:0005829">
    <property type="term" value="C:cytosol"/>
    <property type="evidence" value="ECO:0007669"/>
    <property type="project" value="TreeGrafter"/>
</dbReference>
<dbReference type="RefSeq" id="WP_054532944.1">
    <property type="nucleotide sequence ID" value="NZ_LGKP01000007.1"/>
</dbReference>
<name>A0A0P6YKH7_9CHLR</name>
<keyword evidence="1 3" id="KW-0479">Metal-binding</keyword>
<dbReference type="InterPro" id="IPR001130">
    <property type="entry name" value="TatD-like"/>
</dbReference>
<reference evidence="4 5" key="1">
    <citation type="submission" date="2015-07" db="EMBL/GenBank/DDBJ databases">
        <title>Whole genome sequence of Herpetosiphon geysericola DSM 7119.</title>
        <authorList>
            <person name="Hemp J."/>
            <person name="Ward L.M."/>
            <person name="Pace L.A."/>
            <person name="Fischer W.W."/>
        </authorList>
    </citation>
    <scope>NUCLEOTIDE SEQUENCE [LARGE SCALE GENOMIC DNA]</scope>
    <source>
        <strain evidence="4 5">DSM 7119</strain>
    </source>
</reference>
<dbReference type="Proteomes" id="UP000050277">
    <property type="component" value="Unassembled WGS sequence"/>
</dbReference>
<dbReference type="NCBIfam" id="TIGR00010">
    <property type="entry name" value="YchF/TatD family DNA exonuclease"/>
    <property type="match status" value="1"/>
</dbReference>
<feature type="binding site" evidence="3">
    <location>
        <position position="202"/>
    </location>
    <ligand>
        <name>a divalent metal cation</name>
        <dbReference type="ChEBI" id="CHEBI:60240"/>
        <label>1</label>
    </ligand>
</feature>
<dbReference type="GO" id="GO:0016788">
    <property type="term" value="F:hydrolase activity, acting on ester bonds"/>
    <property type="evidence" value="ECO:0007669"/>
    <property type="project" value="InterPro"/>
</dbReference>
<feature type="binding site" evidence="3">
    <location>
        <position position="6"/>
    </location>
    <ligand>
        <name>a divalent metal cation</name>
        <dbReference type="ChEBI" id="CHEBI:60240"/>
        <label>1</label>
    </ligand>
</feature>
<dbReference type="PIRSF" id="PIRSF005902">
    <property type="entry name" value="DNase_TatD"/>
    <property type="match status" value="1"/>
</dbReference>
<keyword evidence="5" id="KW-1185">Reference proteome</keyword>
<feature type="binding site" evidence="3">
    <location>
        <position position="8"/>
    </location>
    <ligand>
        <name>a divalent metal cation</name>
        <dbReference type="ChEBI" id="CHEBI:60240"/>
        <label>1</label>
    </ligand>
</feature>
<evidence type="ECO:0000256" key="1">
    <source>
        <dbReference type="ARBA" id="ARBA00022723"/>
    </source>
</evidence>
<evidence type="ECO:0000313" key="4">
    <source>
        <dbReference type="EMBL" id="KPL91136.1"/>
    </source>
</evidence>
<dbReference type="InterPro" id="IPR015991">
    <property type="entry name" value="TatD/YcfH-like"/>
</dbReference>
<protein>
    <submittedName>
        <fullName evidence="4">Hydrolase TatD</fullName>
    </submittedName>
</protein>
<dbReference type="AlphaFoldDB" id="A0A0P6YKH7"/>
<dbReference type="Pfam" id="PF01026">
    <property type="entry name" value="TatD_DNase"/>
    <property type="match status" value="1"/>
</dbReference>
<feature type="binding site" evidence="3">
    <location>
        <position position="152"/>
    </location>
    <ligand>
        <name>a divalent metal cation</name>
        <dbReference type="ChEBI" id="CHEBI:60240"/>
        <label>2</label>
    </ligand>
</feature>
<dbReference type="PATRIC" id="fig|70996.4.peg.1094"/>
<dbReference type="STRING" id="70996.SE18_03025"/>
<dbReference type="CDD" id="cd01310">
    <property type="entry name" value="TatD_DNAse"/>
    <property type="match status" value="1"/>
</dbReference>